<evidence type="ECO:0000256" key="1">
    <source>
        <dbReference type="SAM" id="Phobius"/>
    </source>
</evidence>
<proteinExistence type="predicted"/>
<feature type="transmembrane region" description="Helical" evidence="1">
    <location>
        <begin position="26"/>
        <end position="48"/>
    </location>
</feature>
<organism evidence="2">
    <name type="scientific">Oryza meridionalis</name>
    <dbReference type="NCBI Taxonomy" id="40149"/>
    <lineage>
        <taxon>Eukaryota</taxon>
        <taxon>Viridiplantae</taxon>
        <taxon>Streptophyta</taxon>
        <taxon>Embryophyta</taxon>
        <taxon>Tracheophyta</taxon>
        <taxon>Spermatophyta</taxon>
        <taxon>Magnoliopsida</taxon>
        <taxon>Liliopsida</taxon>
        <taxon>Poales</taxon>
        <taxon>Poaceae</taxon>
        <taxon>BOP clade</taxon>
        <taxon>Oryzoideae</taxon>
        <taxon>Oryzeae</taxon>
        <taxon>Oryzinae</taxon>
        <taxon>Oryza</taxon>
    </lineage>
</organism>
<name>A0A0E0DPE7_9ORYZ</name>
<sequence>MAIEEKLSATTAMVAADAENNGLTKVLTSTAVVSTVVLACSVPFFGYLMSFIGPSSNVTVIVLLP</sequence>
<keyword evidence="3" id="KW-1185">Reference proteome</keyword>
<dbReference type="Gramene" id="OMERI05G08990.1">
    <property type="protein sequence ID" value="OMERI05G08990.1"/>
    <property type="gene ID" value="OMERI05G08990"/>
</dbReference>
<accession>A0A0E0DPE7</accession>
<reference evidence="2" key="2">
    <citation type="submission" date="2018-05" db="EMBL/GenBank/DDBJ databases">
        <title>OmerRS3 (Oryza meridionalis Reference Sequence Version 3).</title>
        <authorList>
            <person name="Zhang J."/>
            <person name="Kudrna D."/>
            <person name="Lee S."/>
            <person name="Talag J."/>
            <person name="Welchert J."/>
            <person name="Wing R.A."/>
        </authorList>
    </citation>
    <scope>NUCLEOTIDE SEQUENCE [LARGE SCALE GENOMIC DNA]</scope>
    <source>
        <strain evidence="2">cv. OR44</strain>
    </source>
</reference>
<keyword evidence="1" id="KW-0472">Membrane</keyword>
<evidence type="ECO:0000313" key="3">
    <source>
        <dbReference type="Proteomes" id="UP000008021"/>
    </source>
</evidence>
<dbReference type="AlphaFoldDB" id="A0A0E0DPE7"/>
<dbReference type="Proteomes" id="UP000008021">
    <property type="component" value="Chromosome 5"/>
</dbReference>
<dbReference type="STRING" id="40149.A0A0E0DPE7"/>
<keyword evidence="1" id="KW-1133">Transmembrane helix</keyword>
<dbReference type="EnsemblPlants" id="OMERI05G08990.1">
    <property type="protein sequence ID" value="OMERI05G08990.1"/>
    <property type="gene ID" value="OMERI05G08990"/>
</dbReference>
<dbReference type="HOGENOM" id="CLU_2853578_0_0_1"/>
<evidence type="ECO:0000313" key="2">
    <source>
        <dbReference type="EnsemblPlants" id="OMERI05G08990.1"/>
    </source>
</evidence>
<reference evidence="2" key="1">
    <citation type="submission" date="2015-04" db="UniProtKB">
        <authorList>
            <consortium name="EnsemblPlants"/>
        </authorList>
    </citation>
    <scope>IDENTIFICATION</scope>
</reference>
<protein>
    <submittedName>
        <fullName evidence="2">Uncharacterized protein</fullName>
    </submittedName>
</protein>
<keyword evidence="1" id="KW-0812">Transmembrane</keyword>